<proteinExistence type="predicted"/>
<accession>A0ABS2AEH6</accession>
<dbReference type="InterPro" id="IPR009057">
    <property type="entry name" value="Homeodomain-like_sf"/>
</dbReference>
<comment type="caution">
    <text evidence="4">The sequence shown here is derived from an EMBL/GenBank/DDBJ whole genome shotgun (WGS) entry which is preliminary data.</text>
</comment>
<dbReference type="PROSITE" id="PS50977">
    <property type="entry name" value="HTH_TETR_2"/>
    <property type="match status" value="1"/>
</dbReference>
<dbReference type="PROSITE" id="PS01081">
    <property type="entry name" value="HTH_TETR_1"/>
    <property type="match status" value="1"/>
</dbReference>
<dbReference type="PANTHER" id="PTHR30055:SF146">
    <property type="entry name" value="HTH-TYPE TRANSCRIPTIONAL DUAL REGULATOR CECR"/>
    <property type="match status" value="1"/>
</dbReference>
<dbReference type="PRINTS" id="PR00455">
    <property type="entry name" value="HTHTETR"/>
</dbReference>
<dbReference type="InterPro" id="IPR023772">
    <property type="entry name" value="DNA-bd_HTH_TetR-type_CS"/>
</dbReference>
<evidence type="ECO:0000256" key="1">
    <source>
        <dbReference type="ARBA" id="ARBA00023125"/>
    </source>
</evidence>
<protein>
    <submittedName>
        <fullName evidence="4">TetR family transcriptional regulator</fullName>
    </submittedName>
</protein>
<dbReference type="SUPFAM" id="SSF46689">
    <property type="entry name" value="Homeodomain-like"/>
    <property type="match status" value="1"/>
</dbReference>
<sequence>MTRVSSDLTARARIRDAAIELFAERGVDGATIRDIAQQADVSSGLLRHHFGSKEGLRDACDEWALNEVTKLSGRFTEFNTLDGFDTRIALLQRYLIRSTMDGSPAGQAIFDRMLEYGEQWLASTDLKVSDTRAFVAVLAVMKMSMFTMRDLMSRALDGDVTEPKQWGRMLQASLELFSQPLITPEQALQAQTAIDRLTAGKDKS</sequence>
<dbReference type="InterPro" id="IPR050109">
    <property type="entry name" value="HTH-type_TetR-like_transc_reg"/>
</dbReference>
<feature type="DNA-binding region" description="H-T-H motif" evidence="2">
    <location>
        <begin position="31"/>
        <end position="50"/>
    </location>
</feature>
<evidence type="ECO:0000256" key="2">
    <source>
        <dbReference type="PROSITE-ProRule" id="PRU00335"/>
    </source>
</evidence>
<dbReference type="Proteomes" id="UP000632138">
    <property type="component" value="Unassembled WGS sequence"/>
</dbReference>
<gene>
    <name evidence="4" type="ORF">JIG36_22020</name>
</gene>
<dbReference type="EMBL" id="JAENHP010000006">
    <property type="protein sequence ID" value="MBM2618240.1"/>
    <property type="molecule type" value="Genomic_DNA"/>
</dbReference>
<keyword evidence="5" id="KW-1185">Reference proteome</keyword>
<name>A0ABS2AEH6_9ACTN</name>
<dbReference type="InterPro" id="IPR001647">
    <property type="entry name" value="HTH_TetR"/>
</dbReference>
<reference evidence="4 5" key="1">
    <citation type="submission" date="2021-01" db="EMBL/GenBank/DDBJ databases">
        <title>Actinoplanes sp. nov. LDG1-06 isolated from lichen.</title>
        <authorList>
            <person name="Saeng-In P."/>
            <person name="Phongsopitanun W."/>
            <person name="Kanchanasin P."/>
            <person name="Yuki M."/>
            <person name="Kudo T."/>
            <person name="Ohkuma M."/>
            <person name="Tanasupawat S."/>
        </authorList>
    </citation>
    <scope>NUCLEOTIDE SEQUENCE [LARGE SCALE GENOMIC DNA]</scope>
    <source>
        <strain evidence="4 5">LDG1-06</strain>
    </source>
</reference>
<evidence type="ECO:0000313" key="5">
    <source>
        <dbReference type="Proteomes" id="UP000632138"/>
    </source>
</evidence>
<keyword evidence="1 2" id="KW-0238">DNA-binding</keyword>
<dbReference type="Pfam" id="PF00440">
    <property type="entry name" value="TetR_N"/>
    <property type="match status" value="1"/>
</dbReference>
<dbReference type="Gene3D" id="1.10.357.10">
    <property type="entry name" value="Tetracycline Repressor, domain 2"/>
    <property type="match status" value="1"/>
</dbReference>
<dbReference type="PANTHER" id="PTHR30055">
    <property type="entry name" value="HTH-TYPE TRANSCRIPTIONAL REGULATOR RUTR"/>
    <property type="match status" value="1"/>
</dbReference>
<feature type="domain" description="HTH tetR-type" evidence="3">
    <location>
        <begin position="8"/>
        <end position="68"/>
    </location>
</feature>
<evidence type="ECO:0000259" key="3">
    <source>
        <dbReference type="PROSITE" id="PS50977"/>
    </source>
</evidence>
<evidence type="ECO:0000313" key="4">
    <source>
        <dbReference type="EMBL" id="MBM2618240.1"/>
    </source>
</evidence>
<organism evidence="4 5">
    <name type="scientific">Paractinoplanes ovalisporus</name>
    <dbReference type="NCBI Taxonomy" id="2810368"/>
    <lineage>
        <taxon>Bacteria</taxon>
        <taxon>Bacillati</taxon>
        <taxon>Actinomycetota</taxon>
        <taxon>Actinomycetes</taxon>
        <taxon>Micromonosporales</taxon>
        <taxon>Micromonosporaceae</taxon>
        <taxon>Paractinoplanes</taxon>
    </lineage>
</organism>